<proteinExistence type="predicted"/>
<dbReference type="Gene3D" id="1.10.287.1260">
    <property type="match status" value="1"/>
</dbReference>
<feature type="transmembrane region" description="Helical" evidence="2">
    <location>
        <begin position="286"/>
        <end position="304"/>
    </location>
</feature>
<evidence type="ECO:0000256" key="1">
    <source>
        <dbReference type="SAM" id="MobiDB-lite"/>
    </source>
</evidence>
<evidence type="ECO:0000313" key="6">
    <source>
        <dbReference type="Proteomes" id="UP000287023"/>
    </source>
</evidence>
<feature type="compositionally biased region" description="Acidic residues" evidence="1">
    <location>
        <begin position="590"/>
        <end position="599"/>
    </location>
</feature>
<evidence type="ECO:0000256" key="2">
    <source>
        <dbReference type="SAM" id="Phobius"/>
    </source>
</evidence>
<feature type="region of interest" description="Disordered" evidence="1">
    <location>
        <begin position="557"/>
        <end position="666"/>
    </location>
</feature>
<dbReference type="InterPro" id="IPR006685">
    <property type="entry name" value="MscS_channel_2nd"/>
</dbReference>
<name>A0A3S0YMZ7_9GAMM</name>
<sequence>MKAQSVWPAWIVLVVMLAFSSVCLAQAQNEESEDARWFTVDELNPGLGEAPEDMSLSTPREAMRNFLQLTEEEEFAAAAHVLNLSAFEDSEQQERGAQLAKQLAEVFRRGEWLNASDLSGRQDAAIEDPTGQNPRAGEPRRDIEVASLKAKGEAYDIRLGRYRVEDQDPIWLVMPDSVSAIPTLYEEYGPSMLEEHIPEDLKTSVGLLNLWEWIAIPLFVLIIALVGWGIYSFVGLIARWLPSGPQSIFAARIKSPVSLITMSLVAQVLLDYVVSFSAVATTTFRVMLIAVLAWGAGTIALRLVDTIMLRMTRRLVGEIDDTKPKDERKLLTTLYALRRGIILLTVVAVSIYVLSQIQLFETLGLSILASASVLAVLVGIAGQAVLGNILASFQLSLAKPIRIGDLVIFEGQWCYVEGIFYTFISLRVWDDRRLIVPVTYFTSKPFENLSVKSAKMYRSLELILHLSADISLIREKFLEYAKEEDAIVEHHKLLCYVTGQTATAQTVTCYLMASEPLAGWAAEMTVRERLMAFIRDNHPEWWPREVVVISNHDVAKGEPMTSSVQASSDKESKSRAEDEKRLDETAPSSDNEDTAETESAETHERRNENVEKEQSEPLAEKDGAGDEEQSTDKESDEAVRQDDTTDKANDQKAEKPRYRVRPSQNE</sequence>
<dbReference type="Proteomes" id="UP000287023">
    <property type="component" value="Unassembled WGS sequence"/>
</dbReference>
<feature type="transmembrane region" description="Helical" evidence="2">
    <location>
        <begin position="259"/>
        <end position="280"/>
    </location>
</feature>
<comment type="caution">
    <text evidence="5">The sequence shown here is derived from an EMBL/GenBank/DDBJ whole genome shotgun (WGS) entry which is preliminary data.</text>
</comment>
<feature type="compositionally biased region" description="Basic and acidic residues" evidence="1">
    <location>
        <begin position="568"/>
        <end position="584"/>
    </location>
</feature>
<dbReference type="AlphaFoldDB" id="A0A3S0YMZ7"/>
<dbReference type="Pfam" id="PF00924">
    <property type="entry name" value="MS_channel_2nd"/>
    <property type="match status" value="1"/>
</dbReference>
<evidence type="ECO:0000259" key="4">
    <source>
        <dbReference type="Pfam" id="PF00924"/>
    </source>
</evidence>
<feature type="signal peptide" evidence="3">
    <location>
        <begin position="1"/>
        <end position="27"/>
    </location>
</feature>
<feature type="chain" id="PRO_5018544661" evidence="3">
    <location>
        <begin position="28"/>
        <end position="666"/>
    </location>
</feature>
<dbReference type="PANTHER" id="PTHR30566:SF25">
    <property type="entry name" value="INNER MEMBRANE PROTEIN"/>
    <property type="match status" value="1"/>
</dbReference>
<gene>
    <name evidence="5" type="ORF">ELY38_01630</name>
</gene>
<feature type="region of interest" description="Disordered" evidence="1">
    <location>
        <begin position="119"/>
        <end position="139"/>
    </location>
</feature>
<protein>
    <submittedName>
        <fullName evidence="5">Mechanosensitive ion channel</fullName>
    </submittedName>
</protein>
<dbReference type="SUPFAM" id="SSF50182">
    <property type="entry name" value="Sm-like ribonucleoproteins"/>
    <property type="match status" value="1"/>
</dbReference>
<dbReference type="PANTHER" id="PTHR30566">
    <property type="entry name" value="YNAI-RELATED MECHANOSENSITIVE ION CHANNEL"/>
    <property type="match status" value="1"/>
</dbReference>
<feature type="transmembrane region" description="Helical" evidence="2">
    <location>
        <begin position="367"/>
        <end position="393"/>
    </location>
</feature>
<dbReference type="GO" id="GO:0008381">
    <property type="term" value="F:mechanosensitive monoatomic ion channel activity"/>
    <property type="evidence" value="ECO:0007669"/>
    <property type="project" value="UniProtKB-ARBA"/>
</dbReference>
<feature type="domain" description="Mechanosensitive ion channel MscS" evidence="4">
    <location>
        <begin position="385"/>
        <end position="450"/>
    </location>
</feature>
<feature type="transmembrane region" description="Helical" evidence="2">
    <location>
        <begin position="213"/>
        <end position="238"/>
    </location>
</feature>
<reference evidence="5 6" key="1">
    <citation type="submission" date="2018-12" db="EMBL/GenBank/DDBJ databases">
        <title>three novel Halomonas strain isolated from plants.</title>
        <authorList>
            <person name="Sun C."/>
        </authorList>
    </citation>
    <scope>NUCLEOTIDE SEQUENCE [LARGE SCALE GENOMIC DNA]</scope>
    <source>
        <strain evidence="5 6">JCM 18142</strain>
    </source>
</reference>
<accession>A0A3S0YMZ7</accession>
<evidence type="ECO:0000256" key="3">
    <source>
        <dbReference type="SAM" id="SignalP"/>
    </source>
</evidence>
<keyword evidence="3" id="KW-0732">Signal</keyword>
<dbReference type="OrthoDB" id="9792218at2"/>
<dbReference type="GO" id="GO:0016020">
    <property type="term" value="C:membrane"/>
    <property type="evidence" value="ECO:0007669"/>
    <property type="project" value="InterPro"/>
</dbReference>
<keyword evidence="2" id="KW-0472">Membrane</keyword>
<keyword evidence="2" id="KW-0812">Transmembrane</keyword>
<dbReference type="EMBL" id="RZHF01000004">
    <property type="protein sequence ID" value="RUR34326.1"/>
    <property type="molecule type" value="Genomic_DNA"/>
</dbReference>
<keyword evidence="6" id="KW-1185">Reference proteome</keyword>
<evidence type="ECO:0000313" key="5">
    <source>
        <dbReference type="EMBL" id="RUR34326.1"/>
    </source>
</evidence>
<organism evidence="5 6">
    <name type="scientific">Vreelandella nanhaiensis</name>
    <dbReference type="NCBI Taxonomy" id="1258546"/>
    <lineage>
        <taxon>Bacteria</taxon>
        <taxon>Pseudomonadati</taxon>
        <taxon>Pseudomonadota</taxon>
        <taxon>Gammaproteobacteria</taxon>
        <taxon>Oceanospirillales</taxon>
        <taxon>Halomonadaceae</taxon>
        <taxon>Vreelandella</taxon>
    </lineage>
</organism>
<keyword evidence="2" id="KW-1133">Transmembrane helix</keyword>
<feature type="compositionally biased region" description="Basic and acidic residues" evidence="1">
    <location>
        <begin position="600"/>
        <end position="657"/>
    </location>
</feature>
<dbReference type="InterPro" id="IPR010920">
    <property type="entry name" value="LSM_dom_sf"/>
</dbReference>
<feature type="transmembrane region" description="Helical" evidence="2">
    <location>
        <begin position="336"/>
        <end position="355"/>
    </location>
</feature>